<proteinExistence type="predicted"/>
<dbReference type="Pfam" id="PF00536">
    <property type="entry name" value="SAM_1"/>
    <property type="match status" value="1"/>
</dbReference>
<dbReference type="Gene3D" id="1.10.150.50">
    <property type="entry name" value="Transcription Factor, Ets-1"/>
    <property type="match status" value="1"/>
</dbReference>
<dbReference type="Proteomes" id="UP001195483">
    <property type="component" value="Unassembled WGS sequence"/>
</dbReference>
<evidence type="ECO:0000313" key="3">
    <source>
        <dbReference type="Proteomes" id="UP001195483"/>
    </source>
</evidence>
<dbReference type="InterPro" id="IPR052281">
    <property type="entry name" value="GAREM"/>
</dbReference>
<gene>
    <name evidence="2" type="ORF">CHS0354_003912</name>
</gene>
<dbReference type="PANTHER" id="PTHR14454">
    <property type="entry name" value="GRB2-ASSOCIATED AND REGULATOR OF MAPK PROTEIN FAMILY MEMBER"/>
    <property type="match status" value="1"/>
</dbReference>
<dbReference type="PANTHER" id="PTHR14454:SF11">
    <property type="entry name" value="SERRANO, ISOFORM F"/>
    <property type="match status" value="1"/>
</dbReference>
<evidence type="ECO:0000259" key="1">
    <source>
        <dbReference type="Pfam" id="PF00536"/>
    </source>
</evidence>
<accession>A0AAE0S3U6</accession>
<reference evidence="2" key="1">
    <citation type="journal article" date="2021" name="Genome Biol. Evol.">
        <title>A High-Quality Reference Genome for a Parasitic Bivalve with Doubly Uniparental Inheritance (Bivalvia: Unionida).</title>
        <authorList>
            <person name="Smith C.H."/>
        </authorList>
    </citation>
    <scope>NUCLEOTIDE SEQUENCE</scope>
    <source>
        <strain evidence="2">CHS0354</strain>
    </source>
</reference>
<organism evidence="2 3">
    <name type="scientific">Potamilus streckersoni</name>
    <dbReference type="NCBI Taxonomy" id="2493646"/>
    <lineage>
        <taxon>Eukaryota</taxon>
        <taxon>Metazoa</taxon>
        <taxon>Spiralia</taxon>
        <taxon>Lophotrochozoa</taxon>
        <taxon>Mollusca</taxon>
        <taxon>Bivalvia</taxon>
        <taxon>Autobranchia</taxon>
        <taxon>Heteroconchia</taxon>
        <taxon>Palaeoheterodonta</taxon>
        <taxon>Unionida</taxon>
        <taxon>Unionoidea</taxon>
        <taxon>Unionidae</taxon>
        <taxon>Ambleminae</taxon>
        <taxon>Lampsilini</taxon>
        <taxon>Potamilus</taxon>
    </lineage>
</organism>
<keyword evidence="3" id="KW-1185">Reference proteome</keyword>
<dbReference type="InterPro" id="IPR001660">
    <property type="entry name" value="SAM"/>
</dbReference>
<reference evidence="2" key="3">
    <citation type="submission" date="2023-05" db="EMBL/GenBank/DDBJ databases">
        <authorList>
            <person name="Smith C.H."/>
        </authorList>
    </citation>
    <scope>NUCLEOTIDE SEQUENCE</scope>
    <source>
        <strain evidence="2">CHS0354</strain>
        <tissue evidence="2">Mantle</tissue>
    </source>
</reference>
<evidence type="ECO:0000313" key="2">
    <source>
        <dbReference type="EMBL" id="KAK3584629.1"/>
    </source>
</evidence>
<reference evidence="2" key="2">
    <citation type="journal article" date="2021" name="Genome Biol. Evol.">
        <title>Developing a high-quality reference genome for a parasitic bivalve with doubly uniparental inheritance (Bivalvia: Unionida).</title>
        <authorList>
            <person name="Smith C.H."/>
        </authorList>
    </citation>
    <scope>NUCLEOTIDE SEQUENCE</scope>
    <source>
        <strain evidence="2">CHS0354</strain>
        <tissue evidence="2">Mantle</tissue>
    </source>
</reference>
<dbReference type="SUPFAM" id="SSF47769">
    <property type="entry name" value="SAM/Pointed domain"/>
    <property type="match status" value="1"/>
</dbReference>
<sequence>MLFESDKVSYRVSEFFEKFKGELPKIVMVAQGFHGDIITDTFDREQVIRVHTHSRQWRVVAVTLEETNRKLGHYSIPVDYRLKFCVKKGSAWKENKCFTLREIIEKNKLPVEVQFAKEENVTVGSRSMNTSRFPALRLTHTFEETYLLGNFINSGVMDPRYVPIPLYLKDLRLSLITGIKGRSREHWKSFQDDLTSIANTALRYDLNYGKEDIAIYADAVGLDALYEELQPNLYADPFEFFRYQVINPSYALEDGNITSSTFMKDDPADSTPMMKKLPAVPEKPMKSSYNPYSSMPVNIPPALPARNPETSKIIVDQRNNLHEQLPPTSVREVTPKRLDDALPDDIEQYMIKDVTEALMRLKLEKYIPEFTNQMIDGRMLRALDETILREDFHFTRIEALRLMNFAKNGHIPT</sequence>
<dbReference type="EMBL" id="JAEAOA010000307">
    <property type="protein sequence ID" value="KAK3584629.1"/>
    <property type="molecule type" value="Genomic_DNA"/>
</dbReference>
<protein>
    <recommendedName>
        <fullName evidence="1">SAM domain-containing protein</fullName>
    </recommendedName>
</protein>
<comment type="caution">
    <text evidence="2">The sequence shown here is derived from an EMBL/GenBank/DDBJ whole genome shotgun (WGS) entry which is preliminary data.</text>
</comment>
<name>A0AAE0S3U6_9BIVA</name>
<dbReference type="InterPro" id="IPR013761">
    <property type="entry name" value="SAM/pointed_sf"/>
</dbReference>
<feature type="domain" description="SAM" evidence="1">
    <location>
        <begin position="352"/>
        <end position="390"/>
    </location>
</feature>
<dbReference type="AlphaFoldDB" id="A0AAE0S3U6"/>